<name>A0A150GYI5_GONPE</name>
<dbReference type="OrthoDB" id="528232at2759"/>
<dbReference type="Proteomes" id="UP000075714">
    <property type="component" value="Unassembled WGS sequence"/>
</dbReference>
<evidence type="ECO:0000313" key="1">
    <source>
        <dbReference type="EMBL" id="KXZ54772.1"/>
    </source>
</evidence>
<gene>
    <name evidence="1" type="ORF">GPECTOR_4g842</name>
</gene>
<proteinExistence type="predicted"/>
<protein>
    <submittedName>
        <fullName evidence="1">Uncharacterized protein</fullName>
    </submittedName>
</protein>
<sequence>MTVRAQAVSDAAPAPAFKLPTKTTLPKDAEGIKAMMAKSHEMHGQGRSMWFCLTGRGKRGTAGTYVAHADILDWNAASSGSIDSYNIFS</sequence>
<dbReference type="AlphaFoldDB" id="A0A150GYI5"/>
<evidence type="ECO:0000313" key="2">
    <source>
        <dbReference type="Proteomes" id="UP000075714"/>
    </source>
</evidence>
<organism evidence="1 2">
    <name type="scientific">Gonium pectorale</name>
    <name type="common">Green alga</name>
    <dbReference type="NCBI Taxonomy" id="33097"/>
    <lineage>
        <taxon>Eukaryota</taxon>
        <taxon>Viridiplantae</taxon>
        <taxon>Chlorophyta</taxon>
        <taxon>core chlorophytes</taxon>
        <taxon>Chlorophyceae</taxon>
        <taxon>CS clade</taxon>
        <taxon>Chlamydomonadales</taxon>
        <taxon>Volvocaceae</taxon>
        <taxon>Gonium</taxon>
    </lineage>
</organism>
<keyword evidence="2" id="KW-1185">Reference proteome</keyword>
<comment type="caution">
    <text evidence="1">The sequence shown here is derived from an EMBL/GenBank/DDBJ whole genome shotgun (WGS) entry which is preliminary data.</text>
</comment>
<dbReference type="EMBL" id="LSYV01000005">
    <property type="protein sequence ID" value="KXZ54772.1"/>
    <property type="molecule type" value="Genomic_DNA"/>
</dbReference>
<reference evidence="2" key="1">
    <citation type="journal article" date="2016" name="Nat. Commun.">
        <title>The Gonium pectorale genome demonstrates co-option of cell cycle regulation during the evolution of multicellularity.</title>
        <authorList>
            <person name="Hanschen E.R."/>
            <person name="Marriage T.N."/>
            <person name="Ferris P.J."/>
            <person name="Hamaji T."/>
            <person name="Toyoda A."/>
            <person name="Fujiyama A."/>
            <person name="Neme R."/>
            <person name="Noguchi H."/>
            <person name="Minakuchi Y."/>
            <person name="Suzuki M."/>
            <person name="Kawai-Toyooka H."/>
            <person name="Smith D.R."/>
            <person name="Sparks H."/>
            <person name="Anderson J."/>
            <person name="Bakaric R."/>
            <person name="Luria V."/>
            <person name="Karger A."/>
            <person name="Kirschner M.W."/>
            <person name="Durand P.M."/>
            <person name="Michod R.E."/>
            <person name="Nozaki H."/>
            <person name="Olson B.J."/>
        </authorList>
    </citation>
    <scope>NUCLEOTIDE SEQUENCE [LARGE SCALE GENOMIC DNA]</scope>
    <source>
        <strain evidence="2">NIES-2863</strain>
    </source>
</reference>
<accession>A0A150GYI5</accession>